<keyword evidence="3" id="KW-1185">Reference proteome</keyword>
<organism evidence="2 3">
    <name type="scientific">Cellulomonas bogoriensis 69B4 = DSM 16987</name>
    <dbReference type="NCBI Taxonomy" id="1386082"/>
    <lineage>
        <taxon>Bacteria</taxon>
        <taxon>Bacillati</taxon>
        <taxon>Actinomycetota</taxon>
        <taxon>Actinomycetes</taxon>
        <taxon>Micrococcales</taxon>
        <taxon>Cellulomonadaceae</taxon>
        <taxon>Cellulomonas</taxon>
    </lineage>
</organism>
<name>A0A0A0BZS0_9CELL</name>
<accession>A0A0A0BZS0</accession>
<dbReference type="RefSeq" id="WP_035059290.1">
    <property type="nucleotide sequence ID" value="NZ_AXCZ01000044.1"/>
</dbReference>
<protein>
    <submittedName>
        <fullName evidence="2">Uncharacterized protein</fullName>
    </submittedName>
</protein>
<gene>
    <name evidence="2" type="ORF">N869_14215</name>
</gene>
<comment type="caution">
    <text evidence="2">The sequence shown here is derived from an EMBL/GenBank/DDBJ whole genome shotgun (WGS) entry which is preliminary data.</text>
</comment>
<dbReference type="Proteomes" id="UP000054314">
    <property type="component" value="Unassembled WGS sequence"/>
</dbReference>
<dbReference type="EMBL" id="AXCZ01000044">
    <property type="protein sequence ID" value="KGM13431.1"/>
    <property type="molecule type" value="Genomic_DNA"/>
</dbReference>
<evidence type="ECO:0000256" key="1">
    <source>
        <dbReference type="SAM" id="MobiDB-lite"/>
    </source>
</evidence>
<feature type="region of interest" description="Disordered" evidence="1">
    <location>
        <begin position="65"/>
        <end position="86"/>
    </location>
</feature>
<sequence length="86" mass="9516">MGIQVRSAVGRFEDLTTLVGTRKPGAGACWCMSYRDARLSNTDRPTYMEGECFVVRAGHRERRLMRRELSPPAPTPRDLTGGSMGA</sequence>
<dbReference type="OrthoDB" id="3239945at2"/>
<evidence type="ECO:0000313" key="2">
    <source>
        <dbReference type="EMBL" id="KGM13431.1"/>
    </source>
</evidence>
<proteinExistence type="predicted"/>
<dbReference type="AlphaFoldDB" id="A0A0A0BZS0"/>
<evidence type="ECO:0000313" key="3">
    <source>
        <dbReference type="Proteomes" id="UP000054314"/>
    </source>
</evidence>
<reference evidence="2 3" key="1">
    <citation type="submission" date="2013-08" db="EMBL/GenBank/DDBJ databases">
        <title>Genome sequencing of Cellulomonas bogoriensis 69B4.</title>
        <authorList>
            <person name="Chen F."/>
            <person name="Li Y."/>
            <person name="Wang G."/>
        </authorList>
    </citation>
    <scope>NUCLEOTIDE SEQUENCE [LARGE SCALE GENOMIC DNA]</scope>
    <source>
        <strain evidence="2 3">69B4</strain>
    </source>
</reference>